<evidence type="ECO:0000256" key="1">
    <source>
        <dbReference type="ARBA" id="ARBA00023125"/>
    </source>
</evidence>
<dbReference type="SUPFAM" id="SSF56349">
    <property type="entry name" value="DNA breaking-rejoining enzymes"/>
    <property type="match status" value="1"/>
</dbReference>
<dbReference type="InterPro" id="IPR013762">
    <property type="entry name" value="Integrase-like_cat_sf"/>
</dbReference>
<dbReference type="AlphaFoldDB" id="A0ABD1E3G1"/>
<organism evidence="4 5">
    <name type="scientific">Hypothenemus hampei</name>
    <name type="common">Coffee berry borer</name>
    <dbReference type="NCBI Taxonomy" id="57062"/>
    <lineage>
        <taxon>Eukaryota</taxon>
        <taxon>Metazoa</taxon>
        <taxon>Ecdysozoa</taxon>
        <taxon>Arthropoda</taxon>
        <taxon>Hexapoda</taxon>
        <taxon>Insecta</taxon>
        <taxon>Pterygota</taxon>
        <taxon>Neoptera</taxon>
        <taxon>Endopterygota</taxon>
        <taxon>Coleoptera</taxon>
        <taxon>Polyphaga</taxon>
        <taxon>Cucujiformia</taxon>
        <taxon>Curculionidae</taxon>
        <taxon>Scolytinae</taxon>
        <taxon>Hypothenemus</taxon>
    </lineage>
</organism>
<gene>
    <name evidence="4" type="ORF">ABEB36_014698</name>
</gene>
<accession>A0ABD1E3G1</accession>
<dbReference type="InterPro" id="IPR050090">
    <property type="entry name" value="Tyrosine_recombinase_XerCD"/>
</dbReference>
<dbReference type="CDD" id="cd00397">
    <property type="entry name" value="DNA_BRE_C"/>
    <property type="match status" value="1"/>
</dbReference>
<dbReference type="InterPro" id="IPR002104">
    <property type="entry name" value="Integrase_catalytic"/>
</dbReference>
<keyword evidence="5" id="KW-1185">Reference proteome</keyword>
<keyword evidence="1" id="KW-0238">DNA-binding</keyword>
<evidence type="ECO:0000259" key="3">
    <source>
        <dbReference type="PROSITE" id="PS51898"/>
    </source>
</evidence>
<comment type="caution">
    <text evidence="4">The sequence shown here is derived from an EMBL/GenBank/DDBJ whole genome shotgun (WGS) entry which is preliminary data.</text>
</comment>
<evidence type="ECO:0000313" key="4">
    <source>
        <dbReference type="EMBL" id="KAL1488911.1"/>
    </source>
</evidence>
<dbReference type="GO" id="GO:0006310">
    <property type="term" value="P:DNA recombination"/>
    <property type="evidence" value="ECO:0007669"/>
    <property type="project" value="UniProtKB-KW"/>
</dbReference>
<name>A0ABD1E3G1_HYPHA</name>
<dbReference type="PANTHER" id="PTHR30349:SF41">
    <property type="entry name" value="INTEGRASE_RECOMBINASE PROTEIN MJ0367-RELATED"/>
    <property type="match status" value="1"/>
</dbReference>
<sequence length="431" mass="49007">MDLEENSEFELENQDISGTPPVLIEMAKQVQLNLLPQKSKKRYELTYDAFTKWQKEYKTTSVSERTLTAYFQGLAEKYKPSTLWSRYSMLRTMIFNRRNENIDTYSSLIAFLKNQAIGFKSKKALVFTPENLKRFFEEAPDQIYLASKVIAIFGIQGATRNDELVNMQKSYVTHANQVIIVKIPTTKTYVEKTFTIEGDLAEIVRKYESLRPANATTTRYFVNYQNGKCTQQVIGTNKFAKTPKQIATYLGLEEPSRYTGHSFRRTSTTILADNGPDITLLKRHGLWKSNTVAEGYIQESINNKRKIGNMISDAINYEATTSALHAMVEGPNKTKKQKTSPSTEETIANDAIGTLVREGTEVFQEEQVPVPTATIVMNEESTTMNNNIKMSMRQLSEHKIKSAIFNMSNCNVTINMISNDNNKENTSNVQT</sequence>
<dbReference type="InterPro" id="IPR011010">
    <property type="entry name" value="DNA_brk_join_enz"/>
</dbReference>
<dbReference type="Gene3D" id="1.10.443.10">
    <property type="entry name" value="Intergrase catalytic core"/>
    <property type="match status" value="1"/>
</dbReference>
<reference evidence="4 5" key="1">
    <citation type="submission" date="2024-05" db="EMBL/GenBank/DDBJ databases">
        <title>Genetic variation in Jamaican populations of the coffee berry borer (Hypothenemus hampei).</title>
        <authorList>
            <person name="Errbii M."/>
            <person name="Myrie A."/>
        </authorList>
    </citation>
    <scope>NUCLEOTIDE SEQUENCE [LARGE SCALE GENOMIC DNA]</scope>
    <source>
        <strain evidence="4">JA-Hopewell-2020-01-JO</strain>
        <tissue evidence="4">Whole body</tissue>
    </source>
</reference>
<dbReference type="Pfam" id="PF00589">
    <property type="entry name" value="Phage_integrase"/>
    <property type="match status" value="1"/>
</dbReference>
<dbReference type="PANTHER" id="PTHR30349">
    <property type="entry name" value="PHAGE INTEGRASE-RELATED"/>
    <property type="match status" value="1"/>
</dbReference>
<dbReference type="PROSITE" id="PS51898">
    <property type="entry name" value="TYR_RECOMBINASE"/>
    <property type="match status" value="1"/>
</dbReference>
<evidence type="ECO:0000313" key="5">
    <source>
        <dbReference type="Proteomes" id="UP001566132"/>
    </source>
</evidence>
<protein>
    <recommendedName>
        <fullName evidence="3">Tyr recombinase domain-containing protein</fullName>
    </recommendedName>
</protein>
<evidence type="ECO:0000256" key="2">
    <source>
        <dbReference type="ARBA" id="ARBA00023172"/>
    </source>
</evidence>
<dbReference type="EMBL" id="JBDJPC010000013">
    <property type="protein sequence ID" value="KAL1488911.1"/>
    <property type="molecule type" value="Genomic_DNA"/>
</dbReference>
<feature type="domain" description="Tyr recombinase" evidence="3">
    <location>
        <begin position="122"/>
        <end position="309"/>
    </location>
</feature>
<proteinExistence type="predicted"/>
<dbReference type="GO" id="GO:0003677">
    <property type="term" value="F:DNA binding"/>
    <property type="evidence" value="ECO:0007669"/>
    <property type="project" value="UniProtKB-KW"/>
</dbReference>
<dbReference type="Proteomes" id="UP001566132">
    <property type="component" value="Unassembled WGS sequence"/>
</dbReference>
<keyword evidence="2" id="KW-0233">DNA recombination</keyword>